<sequence>MSYEIDFLPVGDSNGDAICLRYGDILGGSRNGFVIHVIDGGYTDTGQTIVDHLNAYYAPNGYIDHMVLSHADNDHVAGLITVLKAFQVGHLWMNRPWLYTSVSAIFSAR</sequence>
<dbReference type="GO" id="GO:0016787">
    <property type="term" value="F:hydrolase activity"/>
    <property type="evidence" value="ECO:0007669"/>
    <property type="project" value="UniProtKB-KW"/>
</dbReference>
<keyword evidence="3" id="KW-1185">Reference proteome</keyword>
<accession>A0A3S0A615</accession>
<dbReference type="SUPFAM" id="SSF56281">
    <property type="entry name" value="Metallo-hydrolase/oxidoreductase"/>
    <property type="match status" value="1"/>
</dbReference>
<reference evidence="2 3" key="1">
    <citation type="submission" date="2018-12" db="EMBL/GenBank/DDBJ databases">
        <title>Mesorhizobium carbonis sp. nov., isolated from coal mine water.</title>
        <authorList>
            <person name="Xin W."/>
            <person name="Xu Z."/>
            <person name="Xiang F."/>
            <person name="Zhang J."/>
            <person name="Xi L."/>
            <person name="Liu J."/>
        </authorList>
    </citation>
    <scope>NUCLEOTIDE SEQUENCE [LARGE SCALE GENOMIC DNA]</scope>
    <source>
        <strain evidence="2 3">B2.3</strain>
    </source>
</reference>
<keyword evidence="2" id="KW-0378">Hydrolase</keyword>
<comment type="caution">
    <text evidence="2">The sequence shown here is derived from an EMBL/GenBank/DDBJ whole genome shotgun (WGS) entry which is preliminary data.</text>
</comment>
<dbReference type="Pfam" id="PF00753">
    <property type="entry name" value="Lactamase_B"/>
    <property type="match status" value="1"/>
</dbReference>
<organism evidence="2 3">
    <name type="scientific">Aquibium carbonis</name>
    <dbReference type="NCBI Taxonomy" id="2495581"/>
    <lineage>
        <taxon>Bacteria</taxon>
        <taxon>Pseudomonadati</taxon>
        <taxon>Pseudomonadota</taxon>
        <taxon>Alphaproteobacteria</taxon>
        <taxon>Hyphomicrobiales</taxon>
        <taxon>Phyllobacteriaceae</taxon>
        <taxon>Aquibium</taxon>
    </lineage>
</organism>
<dbReference type="OrthoDB" id="418728at2"/>
<dbReference type="Gene3D" id="3.60.15.10">
    <property type="entry name" value="Ribonuclease Z/Hydroxyacylglutathione hydrolase-like"/>
    <property type="match status" value="1"/>
</dbReference>
<protein>
    <submittedName>
        <fullName evidence="2">MBL fold metallo-hydrolase</fullName>
    </submittedName>
</protein>
<gene>
    <name evidence="2" type="ORF">EJC49_19545</name>
</gene>
<evidence type="ECO:0000313" key="3">
    <source>
        <dbReference type="Proteomes" id="UP000278398"/>
    </source>
</evidence>
<evidence type="ECO:0000313" key="2">
    <source>
        <dbReference type="EMBL" id="RST84683.1"/>
    </source>
</evidence>
<proteinExistence type="predicted"/>
<feature type="domain" description="Metallo-beta-lactamase" evidence="1">
    <location>
        <begin position="37"/>
        <end position="92"/>
    </location>
</feature>
<dbReference type="AlphaFoldDB" id="A0A3S0A615"/>
<dbReference type="InterPro" id="IPR036866">
    <property type="entry name" value="RibonucZ/Hydroxyglut_hydro"/>
</dbReference>
<name>A0A3S0A615_9HYPH</name>
<evidence type="ECO:0000259" key="1">
    <source>
        <dbReference type="Pfam" id="PF00753"/>
    </source>
</evidence>
<dbReference type="InterPro" id="IPR001279">
    <property type="entry name" value="Metallo-B-lactamas"/>
</dbReference>
<dbReference type="EMBL" id="RWKW01000082">
    <property type="protein sequence ID" value="RST84683.1"/>
    <property type="molecule type" value="Genomic_DNA"/>
</dbReference>
<dbReference type="RefSeq" id="WP_126701617.1">
    <property type="nucleotide sequence ID" value="NZ_RWKW01000082.1"/>
</dbReference>
<dbReference type="Proteomes" id="UP000278398">
    <property type="component" value="Unassembled WGS sequence"/>
</dbReference>